<reference evidence="2" key="1">
    <citation type="submission" date="2023-10" db="EMBL/GenBank/DDBJ databases">
        <title>Genome assembly of Pristionchus species.</title>
        <authorList>
            <person name="Yoshida K."/>
            <person name="Sommer R.J."/>
        </authorList>
    </citation>
    <scope>NUCLEOTIDE SEQUENCE</scope>
    <source>
        <strain evidence="2">RS0144</strain>
    </source>
</reference>
<dbReference type="Proteomes" id="UP001432027">
    <property type="component" value="Unassembled WGS sequence"/>
</dbReference>
<accession>A0AAV5SD33</accession>
<keyword evidence="1" id="KW-0472">Membrane</keyword>
<feature type="non-terminal residue" evidence="2">
    <location>
        <position position="1"/>
    </location>
</feature>
<feature type="non-terminal residue" evidence="2">
    <location>
        <position position="111"/>
    </location>
</feature>
<feature type="transmembrane region" description="Helical" evidence="1">
    <location>
        <begin position="88"/>
        <end position="106"/>
    </location>
</feature>
<comment type="caution">
    <text evidence="2">The sequence shown here is derived from an EMBL/GenBank/DDBJ whole genome shotgun (WGS) entry which is preliminary data.</text>
</comment>
<dbReference type="InterPro" id="IPR052860">
    <property type="entry name" value="NRL-GPCR1"/>
</dbReference>
<dbReference type="EMBL" id="BTSX01000001">
    <property type="protein sequence ID" value="GMS78583.1"/>
    <property type="molecule type" value="Genomic_DNA"/>
</dbReference>
<proteinExistence type="predicted"/>
<feature type="transmembrane region" description="Helical" evidence="1">
    <location>
        <begin position="12"/>
        <end position="34"/>
    </location>
</feature>
<gene>
    <name evidence="2" type="ORF">PENTCL1PPCAC_758</name>
</gene>
<keyword evidence="3" id="KW-1185">Reference proteome</keyword>
<evidence type="ECO:0000313" key="2">
    <source>
        <dbReference type="EMBL" id="GMS78583.1"/>
    </source>
</evidence>
<dbReference type="PANTHER" id="PTHR47521">
    <property type="entry name" value="SERPENTINE RECEPTOR, CLASS E (EPSILON)-RELATED"/>
    <property type="match status" value="1"/>
</dbReference>
<sequence length="111" mass="12410">LDLSGMAPDWVFISIKTAIASICCVLFLPCCIVMMQTESVHHNCKVILAGSSLSQQVLLLTQVAMFAYDLNIGNLMPETEEKEIIFCVVHEMAYFMSMYLAMLLVVERLVS</sequence>
<organism evidence="2 3">
    <name type="scientific">Pristionchus entomophagus</name>
    <dbReference type="NCBI Taxonomy" id="358040"/>
    <lineage>
        <taxon>Eukaryota</taxon>
        <taxon>Metazoa</taxon>
        <taxon>Ecdysozoa</taxon>
        <taxon>Nematoda</taxon>
        <taxon>Chromadorea</taxon>
        <taxon>Rhabditida</taxon>
        <taxon>Rhabditina</taxon>
        <taxon>Diplogasteromorpha</taxon>
        <taxon>Diplogasteroidea</taxon>
        <taxon>Neodiplogasteridae</taxon>
        <taxon>Pristionchus</taxon>
    </lineage>
</organism>
<keyword evidence="1" id="KW-0812">Transmembrane</keyword>
<dbReference type="AlphaFoldDB" id="A0AAV5SD33"/>
<evidence type="ECO:0000313" key="3">
    <source>
        <dbReference type="Proteomes" id="UP001432027"/>
    </source>
</evidence>
<dbReference type="PANTHER" id="PTHR47521:SF18">
    <property type="entry name" value="G PROTEIN-COUPLED RECEPTOR-RELATED"/>
    <property type="match status" value="1"/>
</dbReference>
<evidence type="ECO:0000256" key="1">
    <source>
        <dbReference type="SAM" id="Phobius"/>
    </source>
</evidence>
<protein>
    <recommendedName>
        <fullName evidence="4">G protein-coupled receptor</fullName>
    </recommendedName>
</protein>
<name>A0AAV5SD33_9BILA</name>
<evidence type="ECO:0008006" key="4">
    <source>
        <dbReference type="Google" id="ProtNLM"/>
    </source>
</evidence>
<keyword evidence="1" id="KW-1133">Transmembrane helix</keyword>